<proteinExistence type="predicted"/>
<comment type="caution">
    <text evidence="2">The sequence shown here is derived from an EMBL/GenBank/DDBJ whole genome shotgun (WGS) entry which is preliminary data.</text>
</comment>
<evidence type="ECO:0000313" key="3">
    <source>
        <dbReference type="Proteomes" id="UP000070457"/>
    </source>
</evidence>
<evidence type="ECO:0000313" key="2">
    <source>
        <dbReference type="EMBL" id="KXK26576.1"/>
    </source>
</evidence>
<protein>
    <submittedName>
        <fullName evidence="2">Uncharacterized protein</fullName>
    </submittedName>
</protein>
<dbReference type="AlphaFoldDB" id="A0A136LY82"/>
<sequence length="171" mass="19014">MPAKLSVFIRFYVIAVLLLALAVYLSSGTQPARQAYTGSIAVDPQAGERFITHSVSTGTFVSLTRPERENDFFILTLTSPEGEQQHSFGSGEFNFDAVVLRTCANECPDFQTYINSEEYQSRRPLEPFTLITLDDLRDGDTVSLVRSAAGSVAQSYIQEQSEVKLFVTRSR</sequence>
<dbReference type="Proteomes" id="UP000070457">
    <property type="component" value="Unassembled WGS sequence"/>
</dbReference>
<dbReference type="STRING" id="1617426.TR69_WS6001000582"/>
<keyword evidence="1" id="KW-0812">Transmembrane</keyword>
<dbReference type="EMBL" id="JYNZ01000003">
    <property type="protein sequence ID" value="KXK26576.1"/>
    <property type="molecule type" value="Genomic_DNA"/>
</dbReference>
<name>A0A136LY82_9BACT</name>
<organism evidence="2 3">
    <name type="scientific">candidate division WS6 bacterium OLB20</name>
    <dbReference type="NCBI Taxonomy" id="1617426"/>
    <lineage>
        <taxon>Bacteria</taxon>
        <taxon>Candidatus Dojkabacteria</taxon>
    </lineage>
</organism>
<reference evidence="2 3" key="1">
    <citation type="submission" date="2015-02" db="EMBL/GenBank/DDBJ databases">
        <title>Improved understanding of the partial-nitritation anammox process through 23 genomes representing the majority of the microbial community.</title>
        <authorList>
            <person name="Speth D.R."/>
            <person name="In T Zandt M."/>
            <person name="Guerrero Cruz S."/>
            <person name="Jetten M.S."/>
            <person name="Dutilh B.E."/>
        </authorList>
    </citation>
    <scope>NUCLEOTIDE SEQUENCE [LARGE SCALE GENOMIC DNA]</scope>
    <source>
        <strain evidence="2">OLB20</strain>
    </source>
</reference>
<keyword evidence="1" id="KW-0472">Membrane</keyword>
<evidence type="ECO:0000256" key="1">
    <source>
        <dbReference type="SAM" id="Phobius"/>
    </source>
</evidence>
<accession>A0A136LY82</accession>
<feature type="transmembrane region" description="Helical" evidence="1">
    <location>
        <begin position="7"/>
        <end position="25"/>
    </location>
</feature>
<gene>
    <name evidence="2" type="ORF">TR69_WS6001000582</name>
</gene>
<keyword evidence="1" id="KW-1133">Transmembrane helix</keyword>